<dbReference type="PANTHER" id="PTHR24305:SF187">
    <property type="entry name" value="P450, PUTATIVE (EUROFUNG)-RELATED"/>
    <property type="match status" value="1"/>
</dbReference>
<comment type="caution">
    <text evidence="14">The sequence shown here is derived from an EMBL/GenBank/DDBJ whole genome shotgun (WGS) entry which is preliminary data.</text>
</comment>
<dbReference type="FunFam" id="1.10.630.10:FF:000063">
    <property type="entry name" value="Cytochrome P450 monooxygenase"/>
    <property type="match status" value="1"/>
</dbReference>
<organism evidence="14 15">
    <name type="scientific">Amylocarpus encephaloides</name>
    <dbReference type="NCBI Taxonomy" id="45428"/>
    <lineage>
        <taxon>Eukaryota</taxon>
        <taxon>Fungi</taxon>
        <taxon>Dikarya</taxon>
        <taxon>Ascomycota</taxon>
        <taxon>Pezizomycotina</taxon>
        <taxon>Leotiomycetes</taxon>
        <taxon>Helotiales</taxon>
        <taxon>Helotiales incertae sedis</taxon>
        <taxon>Amylocarpus</taxon>
    </lineage>
</organism>
<reference evidence="14" key="1">
    <citation type="journal article" date="2021" name="IMA Fungus">
        <title>Genomic characterization of three marine fungi, including Emericellopsis atlantica sp. nov. with signatures of a generalist lifestyle and marine biomass degradation.</title>
        <authorList>
            <person name="Hagestad O.C."/>
            <person name="Hou L."/>
            <person name="Andersen J.H."/>
            <person name="Hansen E.H."/>
            <person name="Altermark B."/>
            <person name="Li C."/>
            <person name="Kuhnert E."/>
            <person name="Cox R.J."/>
            <person name="Crous P.W."/>
            <person name="Spatafora J.W."/>
            <person name="Lail K."/>
            <person name="Amirebrahimi M."/>
            <person name="Lipzen A."/>
            <person name="Pangilinan J."/>
            <person name="Andreopoulos W."/>
            <person name="Hayes R.D."/>
            <person name="Ng V."/>
            <person name="Grigoriev I.V."/>
            <person name="Jackson S.A."/>
            <person name="Sutton T.D.S."/>
            <person name="Dobson A.D.W."/>
            <person name="Rama T."/>
        </authorList>
    </citation>
    <scope>NUCLEOTIDE SEQUENCE</scope>
    <source>
        <strain evidence="14">TRa018bII</strain>
    </source>
</reference>
<keyword evidence="11 13" id="KW-0472">Membrane</keyword>
<gene>
    <name evidence="14" type="ORF">BJ875DRAFT_474998</name>
</gene>
<protein>
    <submittedName>
        <fullName evidence="14">Cytochrome P450 monooxygenase-like protein</fullName>
    </submittedName>
</protein>
<keyword evidence="15" id="KW-1185">Reference proteome</keyword>
<keyword evidence="5 13" id="KW-0812">Transmembrane</keyword>
<proteinExistence type="inferred from homology"/>
<evidence type="ECO:0000256" key="8">
    <source>
        <dbReference type="ARBA" id="ARBA00023002"/>
    </source>
</evidence>
<evidence type="ECO:0000256" key="12">
    <source>
        <dbReference type="PIRSR" id="PIRSR602401-1"/>
    </source>
</evidence>
<keyword evidence="7 13" id="KW-1133">Transmembrane helix</keyword>
<dbReference type="EMBL" id="MU251776">
    <property type="protein sequence ID" value="KAG9229378.1"/>
    <property type="molecule type" value="Genomic_DNA"/>
</dbReference>
<evidence type="ECO:0000313" key="14">
    <source>
        <dbReference type="EMBL" id="KAG9229378.1"/>
    </source>
</evidence>
<comment type="similarity">
    <text evidence="3">Belongs to the cytochrome P450 family.</text>
</comment>
<dbReference type="PRINTS" id="PR00385">
    <property type="entry name" value="P450"/>
</dbReference>
<dbReference type="SUPFAM" id="SSF48264">
    <property type="entry name" value="Cytochrome P450"/>
    <property type="match status" value="1"/>
</dbReference>
<dbReference type="PANTHER" id="PTHR24305">
    <property type="entry name" value="CYTOCHROME P450"/>
    <property type="match status" value="1"/>
</dbReference>
<evidence type="ECO:0000256" key="3">
    <source>
        <dbReference type="ARBA" id="ARBA00010617"/>
    </source>
</evidence>
<feature type="transmembrane region" description="Helical" evidence="13">
    <location>
        <begin position="66"/>
        <end position="88"/>
    </location>
</feature>
<dbReference type="InterPro" id="IPR002401">
    <property type="entry name" value="Cyt_P450_E_grp-I"/>
</dbReference>
<evidence type="ECO:0000256" key="9">
    <source>
        <dbReference type="ARBA" id="ARBA00023004"/>
    </source>
</evidence>
<keyword evidence="10 14" id="KW-0503">Monooxygenase</keyword>
<dbReference type="GO" id="GO:0004497">
    <property type="term" value="F:monooxygenase activity"/>
    <property type="evidence" value="ECO:0007669"/>
    <property type="project" value="UniProtKB-KW"/>
</dbReference>
<keyword evidence="4 12" id="KW-0349">Heme</keyword>
<dbReference type="Proteomes" id="UP000824998">
    <property type="component" value="Unassembled WGS sequence"/>
</dbReference>
<evidence type="ECO:0000256" key="10">
    <source>
        <dbReference type="ARBA" id="ARBA00023033"/>
    </source>
</evidence>
<dbReference type="Gene3D" id="1.10.630.10">
    <property type="entry name" value="Cytochrome P450"/>
    <property type="match status" value="1"/>
</dbReference>
<dbReference type="OrthoDB" id="6692864at2759"/>
<dbReference type="InterPro" id="IPR036396">
    <property type="entry name" value="Cyt_P450_sf"/>
</dbReference>
<keyword evidence="9 12" id="KW-0408">Iron</keyword>
<dbReference type="AlphaFoldDB" id="A0A9P8C0G7"/>
<evidence type="ECO:0000256" key="1">
    <source>
        <dbReference type="ARBA" id="ARBA00001971"/>
    </source>
</evidence>
<dbReference type="PRINTS" id="PR00463">
    <property type="entry name" value="EP450I"/>
</dbReference>
<evidence type="ECO:0000256" key="13">
    <source>
        <dbReference type="SAM" id="Phobius"/>
    </source>
</evidence>
<dbReference type="GO" id="GO:0016705">
    <property type="term" value="F:oxidoreductase activity, acting on paired donors, with incorporation or reduction of molecular oxygen"/>
    <property type="evidence" value="ECO:0007669"/>
    <property type="project" value="InterPro"/>
</dbReference>
<comment type="subcellular location">
    <subcellularLocation>
        <location evidence="2">Membrane</location>
    </subcellularLocation>
</comment>
<dbReference type="Pfam" id="PF00067">
    <property type="entry name" value="p450"/>
    <property type="match status" value="1"/>
</dbReference>
<dbReference type="GO" id="GO:0016020">
    <property type="term" value="C:membrane"/>
    <property type="evidence" value="ECO:0007669"/>
    <property type="project" value="UniProtKB-SubCell"/>
</dbReference>
<feature type="transmembrane region" description="Helical" evidence="13">
    <location>
        <begin position="36"/>
        <end position="54"/>
    </location>
</feature>
<feature type="binding site" description="axial binding residue" evidence="12">
    <location>
        <position position="489"/>
    </location>
    <ligand>
        <name>heme</name>
        <dbReference type="ChEBI" id="CHEBI:30413"/>
    </ligand>
    <ligandPart>
        <name>Fe</name>
        <dbReference type="ChEBI" id="CHEBI:18248"/>
    </ligandPart>
</feature>
<evidence type="ECO:0000256" key="6">
    <source>
        <dbReference type="ARBA" id="ARBA00022723"/>
    </source>
</evidence>
<accession>A0A9P8C0G7</accession>
<dbReference type="CDD" id="cd11061">
    <property type="entry name" value="CYP67-like"/>
    <property type="match status" value="1"/>
</dbReference>
<keyword evidence="8" id="KW-0560">Oxidoreductase</keyword>
<dbReference type="GO" id="GO:1902181">
    <property type="term" value="P:verruculogen biosynthetic process"/>
    <property type="evidence" value="ECO:0007669"/>
    <property type="project" value="UniProtKB-ARBA"/>
</dbReference>
<dbReference type="InterPro" id="IPR050121">
    <property type="entry name" value="Cytochrome_P450_monoxygenase"/>
</dbReference>
<comment type="cofactor">
    <cofactor evidence="1 12">
        <name>heme</name>
        <dbReference type="ChEBI" id="CHEBI:30413"/>
    </cofactor>
</comment>
<evidence type="ECO:0000256" key="4">
    <source>
        <dbReference type="ARBA" id="ARBA00022617"/>
    </source>
</evidence>
<evidence type="ECO:0000256" key="11">
    <source>
        <dbReference type="ARBA" id="ARBA00023136"/>
    </source>
</evidence>
<evidence type="ECO:0000256" key="7">
    <source>
        <dbReference type="ARBA" id="ARBA00022989"/>
    </source>
</evidence>
<evidence type="ECO:0000256" key="5">
    <source>
        <dbReference type="ARBA" id="ARBA00022692"/>
    </source>
</evidence>
<dbReference type="GO" id="GO:0020037">
    <property type="term" value="F:heme binding"/>
    <property type="evidence" value="ECO:0007669"/>
    <property type="project" value="InterPro"/>
</dbReference>
<sequence length="547" mass="61465">MPIPLKAFAFVGSGLGVASHLGYFIHGEHHMEGMRIFLAFFLVPAFTFATILRYGNSGSYVEASTITTVITASYTISLFSSIATYRIFFHPLRNFPGPTKLKFSKFNHSSLVVTEGTKNFQTVDRLHKEYGEFVRVGPNELSITAPEAVNQILGAGTKCRKAEWYDCVAYPEKALNLERNRIIHGARRKIWDRAFSAKSLRDYEGRVKIYTDQLMSQLNANSGKAIDACQWFNFYAFDIMGEMAFGQSFEMIKSGTEHKLLSLMHNGMASIGPLTPIAWILPLLKQIPGAAKESKEFVKYNTEQVARRKQYTPEAPDLFSFFIDAEKNDPNPMHKDPNWLIGDCGLVIVAGSDTTTATLSHIFYHLAKSPHIFSKLREELDSSYQAGSYTEFKDLQEARYLNGIINEALRLHPPTPSGLLRVTPPEGITIKETIVPGNVTVSTPFWSIGRLESCYEKASEFVPERWYEKPEMVIEKNVFVPFSAGPMGCVGKQLGLMELRNVTARIVSQFDVKFAPGEDGTGLLEKSRDVFTLALASMMLMFTRRER</sequence>
<dbReference type="InterPro" id="IPR001128">
    <property type="entry name" value="Cyt_P450"/>
</dbReference>
<keyword evidence="6 12" id="KW-0479">Metal-binding</keyword>
<evidence type="ECO:0000313" key="15">
    <source>
        <dbReference type="Proteomes" id="UP000824998"/>
    </source>
</evidence>
<evidence type="ECO:0000256" key="2">
    <source>
        <dbReference type="ARBA" id="ARBA00004370"/>
    </source>
</evidence>
<name>A0A9P8C0G7_9HELO</name>
<feature type="transmembrane region" description="Helical" evidence="13">
    <location>
        <begin position="6"/>
        <end position="24"/>
    </location>
</feature>
<dbReference type="GO" id="GO:0005506">
    <property type="term" value="F:iron ion binding"/>
    <property type="evidence" value="ECO:0007669"/>
    <property type="project" value="InterPro"/>
</dbReference>